<protein>
    <submittedName>
        <fullName evidence="2">PDZ domain-containing protein</fullName>
    </submittedName>
</protein>
<dbReference type="InterPro" id="IPR001478">
    <property type="entry name" value="PDZ"/>
</dbReference>
<dbReference type="SUPFAM" id="SSF50156">
    <property type="entry name" value="PDZ domain-like"/>
    <property type="match status" value="1"/>
</dbReference>
<sequence length="1454" mass="168086">MGKNTKITCTVLPNGIENEQLKFSIFLTPKLPISGKLKEYYEVLNWDEYKEFFTKNLNVQASFAKLEEKNNEIIDVKNHNCLFDKFELQKITAISKGKTLWKRLFQESTPVSAWTVDQAEISELTPLIPTIYDIEELKKLKKTKDHAAAWIEEFEKGNCSLSQLYIGLASNYAPNVRVRDEVGTFKAAERPQMANMRAYEDLGARKMSIDEIRLRNKENQEFHKKISVLSDYPHLMRLTGWIFDYTVSSASVDESKNVVRITGLDDFKAKGISGSIKWSNFLNEIEFETPWTKVVISKANNIFALGYAQQLEDKYFTVSNGHLVSFNPHYTLRAEQFDRKMLERKLEMANIDSASRKSLEDNFFDGSSKALDLTSNGIGLKIDVNIGESKSSGAQIEQLKLNHPINVAVRNSPDRFNKEINNTGTKTIPVNEMVMFGHNLDVGYRVDVTVLDENGNPEKEFRSLCKRMASYAIDYSKYSNVEKQKIIINNYCDEPWVTESAQVGQSGELYVDEEIFRWNNWSLTCPHLGKYPQDETFSEEDKEYNDFELINIIPQKKSLTSLRFGRKYRFKLRVVDLAGNSVETSVASKKNQDNEKYWVDSEEYKRLEHVEPPELFFTKNIFKIKRIKEKNKVKQPDGKYEIEKSIKYKREMIAKYAGEQLSTLVIKTRITNNTPSFDGDCSRSISAAKCTMNFAEVHGVMDSPEGSKLVQAFSKAAYRPDKHIEIFNSDIEIPFITDPAVKAVSVWLNTSWIRESKENIFNKEVTSIEWKSKDYLDHKFYSLNLGSAGNVDISGDASNSILVKLPPGIISNGSIRSVVNINPMAYSIEGCIFYGHFSDIDTYEDGKIEITKKKPLTFIHAVQKPMIICEQVDFTNNYSIISEIQDRNPEENLKIRFKSFEFGKLYKNKKATDFCLFPAATSGEFILLASFNEVVIDLKEEKGYRLENKVYSKSFSNLGETTHSYEHLMGVKLDDKCKIKYIKANSPIFEAGLLVGDTLTKINDDFISDSSEMKKLMQSYSPGEAIKIQYQRQNETYKAEVFLKGIKEYSLKFNDEEDEVGFLKAFEGFEHSLGNTKFYEVNYSLEAVSRFKDFFPDESEFSINANLGQHKIKSSKKPDAPIVESIIPIFAWHKSKDGKKITRSNDTFRVYLGQDWYSSGAGEKLAVIYLCLESKEENTILDSYEGLVSEIGKDPMTTSRRMNSENYGDIYDKVFDQNVNYPEIDYRLLDRSPSKFTVPLKKPTEKKHLDAMAFDVQFDKFQKKFYCDIKINIQSIKDQYFPFIKFAIARYQPNAIVEENKYDYRFSTVIMTSQVQLIPQRKIDLDNYIPELDNSLINQLNNKRLEWYLILEKHKEGAFQQLVRDKKINNSVRTINLIKRYSNGGFGFKGLSEIQREIKEFNDFRPKKIFIEEFEYYEVNEFGDDNFFSMDELSNSYNPRQDIRKRLVFTYQIK</sequence>
<dbReference type="Proteomes" id="UP001209885">
    <property type="component" value="Unassembled WGS sequence"/>
</dbReference>
<dbReference type="SMART" id="SM00228">
    <property type="entry name" value="PDZ"/>
    <property type="match status" value="1"/>
</dbReference>
<reference evidence="2 3" key="1">
    <citation type="submission" date="2022-11" db="EMBL/GenBank/DDBJ databases">
        <title>The characterization of three novel Bacteroidetes species and genomic analysis of their roles in tidal elemental geochemical cycles.</title>
        <authorList>
            <person name="Ma K."/>
        </authorList>
    </citation>
    <scope>NUCLEOTIDE SEQUENCE [LARGE SCALE GENOMIC DNA]</scope>
    <source>
        <strain evidence="2 3">M17</strain>
    </source>
</reference>
<evidence type="ECO:0000259" key="1">
    <source>
        <dbReference type="SMART" id="SM00228"/>
    </source>
</evidence>
<evidence type="ECO:0000313" key="3">
    <source>
        <dbReference type="Proteomes" id="UP001209885"/>
    </source>
</evidence>
<keyword evidence="3" id="KW-1185">Reference proteome</keyword>
<gene>
    <name evidence="2" type="ORF">OO013_09590</name>
</gene>
<comment type="caution">
    <text evidence="2">The sequence shown here is derived from an EMBL/GenBank/DDBJ whole genome shotgun (WGS) entry which is preliminary data.</text>
</comment>
<name>A0ABT3RRX4_9BACT</name>
<dbReference type="EMBL" id="JAPFQN010000005">
    <property type="protein sequence ID" value="MCX2744118.1"/>
    <property type="molecule type" value="Genomic_DNA"/>
</dbReference>
<organism evidence="2 3">
    <name type="scientific">Mangrovivirga halotolerans</name>
    <dbReference type="NCBI Taxonomy" id="2993936"/>
    <lineage>
        <taxon>Bacteria</taxon>
        <taxon>Pseudomonadati</taxon>
        <taxon>Bacteroidota</taxon>
        <taxon>Cytophagia</taxon>
        <taxon>Cytophagales</taxon>
        <taxon>Mangrovivirgaceae</taxon>
        <taxon>Mangrovivirga</taxon>
    </lineage>
</organism>
<proteinExistence type="predicted"/>
<dbReference type="RefSeq" id="WP_266056584.1">
    <property type="nucleotide sequence ID" value="NZ_JAPFQN010000005.1"/>
</dbReference>
<accession>A0ABT3RRX4</accession>
<dbReference type="Pfam" id="PF13180">
    <property type="entry name" value="PDZ_2"/>
    <property type="match status" value="1"/>
</dbReference>
<dbReference type="InterPro" id="IPR036034">
    <property type="entry name" value="PDZ_sf"/>
</dbReference>
<feature type="domain" description="PDZ" evidence="1">
    <location>
        <begin position="967"/>
        <end position="1034"/>
    </location>
</feature>
<evidence type="ECO:0000313" key="2">
    <source>
        <dbReference type="EMBL" id="MCX2744118.1"/>
    </source>
</evidence>
<dbReference type="Gene3D" id="2.30.42.10">
    <property type="match status" value="1"/>
</dbReference>